<keyword evidence="8" id="KW-1185">Reference proteome</keyword>
<dbReference type="AlphaFoldDB" id="A0A178MRN9"/>
<sequence length="196" mass="19862">MIGFSIAAPIGPVGILCIRKALADGRLAAFVAGLGAAMADTVFGAVAAFGVGAIMSFINGQITAIKVVGGLFMIWLGGHTWRAAAIAIEAEPGKGPGMLKDFVSTFAITATNPGTILGVAGVFAALGPSAQPGGVQSAWLVAGIFCGSTLWWLILSAVASAARARFTPERMRLFNHLSGGLLMVFGLAALVSLIAF</sequence>
<feature type="transmembrane region" description="Helical" evidence="6">
    <location>
        <begin position="173"/>
        <end position="195"/>
    </location>
</feature>
<feature type="transmembrane region" description="Helical" evidence="6">
    <location>
        <begin position="27"/>
        <end position="58"/>
    </location>
</feature>
<dbReference type="Proteomes" id="UP000078428">
    <property type="component" value="Unassembled WGS sequence"/>
</dbReference>
<proteinExistence type="predicted"/>
<evidence type="ECO:0000313" key="8">
    <source>
        <dbReference type="Proteomes" id="UP000078428"/>
    </source>
</evidence>
<evidence type="ECO:0000256" key="1">
    <source>
        <dbReference type="ARBA" id="ARBA00004651"/>
    </source>
</evidence>
<reference evidence="7 8" key="1">
    <citation type="submission" date="2016-04" db="EMBL/GenBank/DDBJ databases">
        <title>Draft genome sequence of freshwater magnetotactic bacteria Magnetospirillum marisnigri SP-1 and Magnetospirillum moscoviense BB-1.</title>
        <authorList>
            <person name="Koziaeva V."/>
            <person name="Dziuba M.V."/>
            <person name="Ivanov T.M."/>
            <person name="Kuznetsov B."/>
            <person name="Grouzdev D.S."/>
        </authorList>
    </citation>
    <scope>NUCLEOTIDE SEQUENCE [LARGE SCALE GENOMIC DNA]</scope>
    <source>
        <strain evidence="7 8">SP-1</strain>
    </source>
</reference>
<name>A0A178MRN9_9PROT</name>
<evidence type="ECO:0000256" key="5">
    <source>
        <dbReference type="ARBA" id="ARBA00023136"/>
    </source>
</evidence>
<keyword evidence="4 6" id="KW-1133">Transmembrane helix</keyword>
<dbReference type="STRING" id="1285242.A6A04_00780"/>
<keyword evidence="3 6" id="KW-0812">Transmembrane</keyword>
<protein>
    <submittedName>
        <fullName evidence="7">Lysine transporter LysE</fullName>
    </submittedName>
</protein>
<dbReference type="PANTHER" id="PTHR30086:SF20">
    <property type="entry name" value="ARGININE EXPORTER PROTEIN ARGO-RELATED"/>
    <property type="match status" value="1"/>
</dbReference>
<evidence type="ECO:0000256" key="3">
    <source>
        <dbReference type="ARBA" id="ARBA00022692"/>
    </source>
</evidence>
<comment type="caution">
    <text evidence="7">The sequence shown here is derived from an EMBL/GenBank/DDBJ whole genome shotgun (WGS) entry which is preliminary data.</text>
</comment>
<keyword evidence="2" id="KW-1003">Cell membrane</keyword>
<feature type="transmembrane region" description="Helical" evidence="6">
    <location>
        <begin position="138"/>
        <end position="161"/>
    </location>
</feature>
<feature type="transmembrane region" description="Helical" evidence="6">
    <location>
        <begin position="102"/>
        <end position="126"/>
    </location>
</feature>
<dbReference type="InterPro" id="IPR001123">
    <property type="entry name" value="LeuE-type"/>
</dbReference>
<dbReference type="Pfam" id="PF01810">
    <property type="entry name" value="LysE"/>
    <property type="match status" value="1"/>
</dbReference>
<keyword evidence="5 6" id="KW-0472">Membrane</keyword>
<evidence type="ECO:0000313" key="7">
    <source>
        <dbReference type="EMBL" id="OAN52261.1"/>
    </source>
</evidence>
<accession>A0A178MRN9</accession>
<dbReference type="GO" id="GO:0015171">
    <property type="term" value="F:amino acid transmembrane transporter activity"/>
    <property type="evidence" value="ECO:0007669"/>
    <property type="project" value="TreeGrafter"/>
</dbReference>
<dbReference type="EMBL" id="LWQT01000044">
    <property type="protein sequence ID" value="OAN52261.1"/>
    <property type="molecule type" value="Genomic_DNA"/>
</dbReference>
<evidence type="ECO:0000256" key="2">
    <source>
        <dbReference type="ARBA" id="ARBA00022475"/>
    </source>
</evidence>
<dbReference type="PANTHER" id="PTHR30086">
    <property type="entry name" value="ARGININE EXPORTER PROTEIN ARGO"/>
    <property type="match status" value="1"/>
</dbReference>
<evidence type="ECO:0000256" key="4">
    <source>
        <dbReference type="ARBA" id="ARBA00022989"/>
    </source>
</evidence>
<dbReference type="OrthoDB" id="7874789at2"/>
<comment type="subcellular location">
    <subcellularLocation>
        <location evidence="1">Cell membrane</location>
        <topology evidence="1">Multi-pass membrane protein</topology>
    </subcellularLocation>
</comment>
<feature type="transmembrane region" description="Helical" evidence="6">
    <location>
        <begin position="64"/>
        <end position="81"/>
    </location>
</feature>
<gene>
    <name evidence="7" type="ORF">A6A04_00780</name>
</gene>
<organism evidence="7 8">
    <name type="scientific">Paramagnetospirillum marisnigri</name>
    <dbReference type="NCBI Taxonomy" id="1285242"/>
    <lineage>
        <taxon>Bacteria</taxon>
        <taxon>Pseudomonadati</taxon>
        <taxon>Pseudomonadota</taxon>
        <taxon>Alphaproteobacteria</taxon>
        <taxon>Rhodospirillales</taxon>
        <taxon>Magnetospirillaceae</taxon>
        <taxon>Paramagnetospirillum</taxon>
    </lineage>
</organism>
<dbReference type="GO" id="GO:0005886">
    <property type="term" value="C:plasma membrane"/>
    <property type="evidence" value="ECO:0007669"/>
    <property type="project" value="UniProtKB-SubCell"/>
</dbReference>
<evidence type="ECO:0000256" key="6">
    <source>
        <dbReference type="SAM" id="Phobius"/>
    </source>
</evidence>